<dbReference type="AlphaFoldDB" id="A0A427AEY4"/>
<dbReference type="Proteomes" id="UP000287651">
    <property type="component" value="Unassembled WGS sequence"/>
</dbReference>
<evidence type="ECO:0000313" key="2">
    <source>
        <dbReference type="EMBL" id="RRT74721.1"/>
    </source>
</evidence>
<name>A0A427AEY4_ENSVE</name>
<protein>
    <submittedName>
        <fullName evidence="2">Uncharacterized protein</fullName>
    </submittedName>
</protein>
<evidence type="ECO:0000313" key="3">
    <source>
        <dbReference type="Proteomes" id="UP000287651"/>
    </source>
</evidence>
<reference evidence="2 3" key="1">
    <citation type="journal article" date="2014" name="Agronomy (Basel)">
        <title>A Draft Genome Sequence for Ensete ventricosum, the Drought-Tolerant Tree Against Hunger.</title>
        <authorList>
            <person name="Harrison J."/>
            <person name="Moore K.A."/>
            <person name="Paszkiewicz K."/>
            <person name="Jones T."/>
            <person name="Grant M."/>
            <person name="Ambacheew D."/>
            <person name="Muzemil S."/>
            <person name="Studholme D.J."/>
        </authorList>
    </citation>
    <scope>NUCLEOTIDE SEQUENCE [LARGE SCALE GENOMIC DNA]</scope>
</reference>
<proteinExistence type="predicted"/>
<comment type="caution">
    <text evidence="2">The sequence shown here is derived from an EMBL/GenBank/DDBJ whole genome shotgun (WGS) entry which is preliminary data.</text>
</comment>
<dbReference type="EMBL" id="AMZH03002693">
    <property type="protein sequence ID" value="RRT74721.1"/>
    <property type="molecule type" value="Genomic_DNA"/>
</dbReference>
<organism evidence="2 3">
    <name type="scientific">Ensete ventricosum</name>
    <name type="common">Abyssinian banana</name>
    <name type="synonym">Musa ensete</name>
    <dbReference type="NCBI Taxonomy" id="4639"/>
    <lineage>
        <taxon>Eukaryota</taxon>
        <taxon>Viridiplantae</taxon>
        <taxon>Streptophyta</taxon>
        <taxon>Embryophyta</taxon>
        <taxon>Tracheophyta</taxon>
        <taxon>Spermatophyta</taxon>
        <taxon>Magnoliopsida</taxon>
        <taxon>Liliopsida</taxon>
        <taxon>Zingiberales</taxon>
        <taxon>Musaceae</taxon>
        <taxon>Ensete</taxon>
    </lineage>
</organism>
<sequence length="102" mass="11459">MTCTNANTIAKVCNQIVGDRKYHFLGDVVCSNDFAKDDTLDKKVVLALHVGRSFTLEKEVGDKLNGEQGGKGRKTSFGARVRRMGERVTRRRKRRQIDAMST</sequence>
<feature type="region of interest" description="Disordered" evidence="1">
    <location>
        <begin position="82"/>
        <end position="102"/>
    </location>
</feature>
<gene>
    <name evidence="2" type="ORF">B296_00032003</name>
</gene>
<accession>A0A427AEY4</accession>
<evidence type="ECO:0000256" key="1">
    <source>
        <dbReference type="SAM" id="MobiDB-lite"/>
    </source>
</evidence>